<dbReference type="GO" id="GO:0016303">
    <property type="term" value="F:1-phosphatidylinositol-3-kinase activity"/>
    <property type="evidence" value="ECO:0007669"/>
    <property type="project" value="UniProtKB-UniRule"/>
</dbReference>
<dbReference type="FunFam" id="3.30.1010.10:FF:000002">
    <property type="entry name" value="Phosphatidylinositol 3-kinase catalytic subunit type 3"/>
    <property type="match status" value="1"/>
</dbReference>
<dbReference type="SMART" id="SM00146">
    <property type="entry name" value="PI3Kc"/>
    <property type="match status" value="1"/>
</dbReference>
<reference evidence="14" key="1">
    <citation type="submission" date="2017-02" db="UniProtKB">
        <authorList>
            <consortium name="WormBaseParasite"/>
        </authorList>
    </citation>
    <scope>IDENTIFICATION</scope>
</reference>
<evidence type="ECO:0000259" key="10">
    <source>
        <dbReference type="PROSITE" id="PS50290"/>
    </source>
</evidence>
<organism evidence="13 14">
    <name type="scientific">Syphacia muris</name>
    <dbReference type="NCBI Taxonomy" id="451379"/>
    <lineage>
        <taxon>Eukaryota</taxon>
        <taxon>Metazoa</taxon>
        <taxon>Ecdysozoa</taxon>
        <taxon>Nematoda</taxon>
        <taxon>Chromadorea</taxon>
        <taxon>Rhabditida</taxon>
        <taxon>Spirurina</taxon>
        <taxon>Oxyuridomorpha</taxon>
        <taxon>Oxyuroidea</taxon>
        <taxon>Oxyuridae</taxon>
        <taxon>Syphacia</taxon>
    </lineage>
</organism>
<dbReference type="PIRSF" id="PIRSF000587">
    <property type="entry name" value="PI3K_Vps34"/>
    <property type="match status" value="1"/>
</dbReference>
<keyword evidence="13" id="KW-1185">Reference proteome</keyword>
<evidence type="ECO:0000256" key="7">
    <source>
        <dbReference type="ARBA" id="ARBA00023985"/>
    </source>
</evidence>
<evidence type="ECO:0000256" key="4">
    <source>
        <dbReference type="ARBA" id="ARBA00022741"/>
    </source>
</evidence>
<dbReference type="InterPro" id="IPR042236">
    <property type="entry name" value="PI3K_accessory_sf"/>
</dbReference>
<dbReference type="Gene3D" id="1.25.40.70">
    <property type="entry name" value="Phosphatidylinositol 3-kinase, accessory domain (PIK)"/>
    <property type="match status" value="1"/>
</dbReference>
<dbReference type="Pfam" id="PF00613">
    <property type="entry name" value="PI3Ka"/>
    <property type="match status" value="1"/>
</dbReference>
<dbReference type="InterPro" id="IPR000403">
    <property type="entry name" value="PI3/4_kinase_cat_dom"/>
</dbReference>
<evidence type="ECO:0000313" key="14">
    <source>
        <dbReference type="WBParaSite" id="SMUV_0000320401-mRNA-1"/>
    </source>
</evidence>
<name>A0A0N5AFY1_9BILA</name>
<dbReference type="CDD" id="cd00896">
    <property type="entry name" value="PI3Kc_III"/>
    <property type="match status" value="1"/>
</dbReference>
<evidence type="ECO:0000256" key="1">
    <source>
        <dbReference type="ARBA" id="ARBA00012073"/>
    </source>
</evidence>
<dbReference type="PROSITE" id="PS00916">
    <property type="entry name" value="PI3_4_KINASE_2"/>
    <property type="match status" value="1"/>
</dbReference>
<dbReference type="GO" id="GO:0034272">
    <property type="term" value="C:phosphatidylinositol 3-kinase complex, class III, type II"/>
    <property type="evidence" value="ECO:0007669"/>
    <property type="project" value="TreeGrafter"/>
</dbReference>
<dbReference type="InterPro" id="IPR036940">
    <property type="entry name" value="PI3/4_kinase_cat_sf"/>
</dbReference>
<dbReference type="STRING" id="451379.A0A0N5AFY1"/>
<evidence type="ECO:0000256" key="5">
    <source>
        <dbReference type="ARBA" id="ARBA00022777"/>
    </source>
</evidence>
<evidence type="ECO:0000256" key="3">
    <source>
        <dbReference type="ARBA" id="ARBA00022679"/>
    </source>
</evidence>
<protein>
    <recommendedName>
        <fullName evidence="2 8">Phosphatidylinositol 3-kinase catalytic subunit type 3</fullName>
        <ecNumber evidence="1 8">2.7.1.137</ecNumber>
    </recommendedName>
</protein>
<dbReference type="AlphaFoldDB" id="A0A0N5AFY1"/>
<dbReference type="GO" id="GO:0000045">
    <property type="term" value="P:autophagosome assembly"/>
    <property type="evidence" value="ECO:0007669"/>
    <property type="project" value="TreeGrafter"/>
</dbReference>
<dbReference type="WBParaSite" id="SMUV_0000320401-mRNA-1">
    <property type="protein sequence ID" value="SMUV_0000320401-mRNA-1"/>
    <property type="gene ID" value="SMUV_0000320401"/>
</dbReference>
<evidence type="ECO:0000256" key="2">
    <source>
        <dbReference type="ARBA" id="ARBA00019787"/>
    </source>
</evidence>
<evidence type="ECO:0000313" key="13">
    <source>
        <dbReference type="Proteomes" id="UP000046393"/>
    </source>
</evidence>
<dbReference type="SUPFAM" id="SSF49562">
    <property type="entry name" value="C2 domain (Calcium/lipid-binding domain, CaLB)"/>
    <property type="match status" value="1"/>
</dbReference>
<dbReference type="InterPro" id="IPR011009">
    <property type="entry name" value="Kinase-like_dom_sf"/>
</dbReference>
<dbReference type="Proteomes" id="UP000046393">
    <property type="component" value="Unplaced"/>
</dbReference>
<dbReference type="GO" id="GO:0034271">
    <property type="term" value="C:phosphatidylinositol 3-kinase complex, class III, type I"/>
    <property type="evidence" value="ECO:0007669"/>
    <property type="project" value="TreeGrafter"/>
</dbReference>
<dbReference type="InterPro" id="IPR002420">
    <property type="entry name" value="PI3K-type_C2_dom"/>
</dbReference>
<dbReference type="GO" id="GO:0000407">
    <property type="term" value="C:phagophore assembly site"/>
    <property type="evidence" value="ECO:0007669"/>
    <property type="project" value="TreeGrafter"/>
</dbReference>
<evidence type="ECO:0000256" key="6">
    <source>
        <dbReference type="ARBA" id="ARBA00022840"/>
    </source>
</evidence>
<dbReference type="Gene3D" id="1.10.1070.11">
    <property type="entry name" value="Phosphatidylinositol 3-/4-kinase, catalytic domain"/>
    <property type="match status" value="1"/>
</dbReference>
<dbReference type="PROSITE" id="PS50290">
    <property type="entry name" value="PI3_4_KINASE_3"/>
    <property type="match status" value="1"/>
</dbReference>
<dbReference type="Pfam" id="PF00454">
    <property type="entry name" value="PI3_PI4_kinase"/>
    <property type="match status" value="1"/>
</dbReference>
<dbReference type="PANTHER" id="PTHR10048:SF7">
    <property type="entry name" value="PHOSPHATIDYLINOSITOL 3-KINASE CATALYTIC SUBUNIT TYPE 3"/>
    <property type="match status" value="1"/>
</dbReference>
<evidence type="ECO:0000256" key="8">
    <source>
        <dbReference type="PIRNR" id="PIRNR000587"/>
    </source>
</evidence>
<dbReference type="PROSITE" id="PS51547">
    <property type="entry name" value="C2_PI3K"/>
    <property type="match status" value="1"/>
</dbReference>
<feature type="domain" description="PI3K/PI4K catalytic" evidence="10">
    <location>
        <begin position="541"/>
        <end position="807"/>
    </location>
</feature>
<feature type="domain" description="PIK helical" evidence="11">
    <location>
        <begin position="268"/>
        <end position="458"/>
    </location>
</feature>
<dbReference type="PANTHER" id="PTHR10048">
    <property type="entry name" value="PHOSPHATIDYLINOSITOL KINASE"/>
    <property type="match status" value="1"/>
</dbReference>
<dbReference type="InterPro" id="IPR035892">
    <property type="entry name" value="C2_domain_sf"/>
</dbReference>
<dbReference type="GO" id="GO:0005524">
    <property type="term" value="F:ATP binding"/>
    <property type="evidence" value="ECO:0007669"/>
    <property type="project" value="UniProtKB-UniRule"/>
</dbReference>
<dbReference type="InterPro" id="IPR057756">
    <property type="entry name" value="PI3-kinase_type3/VPS34_cat"/>
</dbReference>
<accession>A0A0N5AFY1</accession>
<evidence type="ECO:0000256" key="9">
    <source>
        <dbReference type="PROSITE-ProRule" id="PRU00880"/>
    </source>
</evidence>
<dbReference type="PROSITE" id="PS00915">
    <property type="entry name" value="PI3_4_KINASE_1"/>
    <property type="match status" value="1"/>
</dbReference>
<keyword evidence="5 8" id="KW-0418">Kinase</keyword>
<dbReference type="GO" id="GO:0005777">
    <property type="term" value="C:peroxisome"/>
    <property type="evidence" value="ECO:0007669"/>
    <property type="project" value="TreeGrafter"/>
</dbReference>
<dbReference type="InterPro" id="IPR015433">
    <property type="entry name" value="PI3/4_kinase"/>
</dbReference>
<dbReference type="PROSITE" id="PS51545">
    <property type="entry name" value="PIK_HELICAL"/>
    <property type="match status" value="1"/>
</dbReference>
<dbReference type="InterPro" id="IPR001263">
    <property type="entry name" value="PI3K_accessory_dom"/>
</dbReference>
<comment type="catalytic activity">
    <reaction evidence="7">
        <text>a 1,2-diacyl-sn-glycero-3-phospho-(1D-myo-inositol) + ATP = a 1,2-diacyl-sn-glycero-3-phospho-(1D-myo-inositol-3-phosphate) + ADP + H(+)</text>
        <dbReference type="Rhea" id="RHEA:12709"/>
        <dbReference type="ChEBI" id="CHEBI:15378"/>
        <dbReference type="ChEBI" id="CHEBI:30616"/>
        <dbReference type="ChEBI" id="CHEBI:57880"/>
        <dbReference type="ChEBI" id="CHEBI:58088"/>
        <dbReference type="ChEBI" id="CHEBI:456216"/>
        <dbReference type="EC" id="2.7.1.137"/>
    </reaction>
    <physiologicalReaction direction="left-to-right" evidence="7">
        <dbReference type="Rhea" id="RHEA:12710"/>
    </physiologicalReaction>
</comment>
<dbReference type="SUPFAM" id="SSF48371">
    <property type="entry name" value="ARM repeat"/>
    <property type="match status" value="1"/>
</dbReference>
<dbReference type="Gene3D" id="2.60.40.150">
    <property type="entry name" value="C2 domain"/>
    <property type="match status" value="1"/>
</dbReference>
<keyword evidence="6 8" id="KW-0067">ATP-binding</keyword>
<dbReference type="Gene3D" id="3.30.1010.10">
    <property type="entry name" value="Phosphatidylinositol 3-kinase Catalytic Subunit, Chain A, domain 4"/>
    <property type="match status" value="1"/>
</dbReference>
<dbReference type="CDD" id="cd00870">
    <property type="entry name" value="PI3Ka_III"/>
    <property type="match status" value="1"/>
</dbReference>
<dbReference type="GO" id="GO:0005768">
    <property type="term" value="C:endosome"/>
    <property type="evidence" value="ECO:0007669"/>
    <property type="project" value="TreeGrafter"/>
</dbReference>
<keyword evidence="4 8" id="KW-0547">Nucleotide-binding</keyword>
<proteinExistence type="inferred from homology"/>
<feature type="domain" description="C2 PI3K-type" evidence="12">
    <location>
        <begin position="13"/>
        <end position="171"/>
    </location>
</feature>
<sequence>MEGVYRYVHSCEVETDVKIRVCSLEGVLPKNYNNSPSVSGKNFFVTLSVYCNQRIVGFPVPTSYKSQPTNSRNLLQNWDEWITLPIKYSELSRDAFVHICLWDVSENINARFVGHTMILLFSRRGVYKHGSPLLRIDTDVCEDTPLKPVQFSKFPKSAEVHRLLKHTKAFDEGLIEKVGWLDRITFSHIESIKKKNELESNDLYLRLEMPVAKYDQDNYAIVYFENNDWMHSLTGCNNVCLTDPEIGLENLCETKHLMMTRNARTGKIDQNLKPNAFVRDTLNSIIQIPSTRQMSVEQRDLIWKFRYYLKNDKKALVKFIRTVNWKEGEESVQALELISNWEPVDAADALELLSPAFENTEVRKYAVSRLASTSSDQILIFLPQLVQALKYEASVEDSETGEKKDNLSSFLIRSACNNTLIANHLYWLLKVEVSLTVFDNIDATEKKDPATSYMYLSLLSRLSESLSAGGAKCAEQNESLQKQQNMVNILVRMSVLVSQESGGRSQKEIALRKALREEDFLLNLNGLSLPLDPSVHVKSIVPDLTTLFQSNLMPMKLTFNTTDGQNYVTIFKKGDDLRQDMLVVQMFRLMDKILKDNGLDLKFTLYSVLATSVSDGFVQFVKASPLRNVVTQFGSIQEFLRSYRPSSAGPFGIELETFQNYVRSCAGYSIVCYILGIGDRHLDNLLLCENGRLFHVDFGFILGRDPKPLPPLMKLTSDMINAMGGTQSPYYQEFRTLCLSAFSILRRQANLILNLFTLMLDADIPDIAIEKEKAVQKIEQRFQFELTEELADQQIQTIIDQSHADKLSKIVDFIHDFKQMISN</sequence>
<evidence type="ECO:0000259" key="12">
    <source>
        <dbReference type="PROSITE" id="PS51547"/>
    </source>
</evidence>
<comment type="similarity">
    <text evidence="8 9">Belongs to the PI3/PI4-kinase family.</text>
</comment>
<dbReference type="GO" id="GO:0048015">
    <property type="term" value="P:phosphatidylinositol-mediated signaling"/>
    <property type="evidence" value="ECO:0007669"/>
    <property type="project" value="TreeGrafter"/>
</dbReference>
<dbReference type="EC" id="2.7.1.137" evidence="1 8"/>
<dbReference type="InterPro" id="IPR018936">
    <property type="entry name" value="PI3/4_kinase_CS"/>
</dbReference>
<dbReference type="GO" id="GO:0006897">
    <property type="term" value="P:endocytosis"/>
    <property type="evidence" value="ECO:0007669"/>
    <property type="project" value="TreeGrafter"/>
</dbReference>
<dbReference type="SUPFAM" id="SSF56112">
    <property type="entry name" value="Protein kinase-like (PK-like)"/>
    <property type="match status" value="1"/>
</dbReference>
<dbReference type="FunFam" id="1.10.1070.11:FF:000002">
    <property type="entry name" value="Phosphatidylinositol 3-kinase catalytic subunit type 3"/>
    <property type="match status" value="1"/>
</dbReference>
<dbReference type="InterPro" id="IPR008290">
    <property type="entry name" value="PI3K_Vps34"/>
</dbReference>
<dbReference type="Pfam" id="PF00792">
    <property type="entry name" value="PI3K_C2"/>
    <property type="match status" value="1"/>
</dbReference>
<evidence type="ECO:0000259" key="11">
    <source>
        <dbReference type="PROSITE" id="PS51545"/>
    </source>
</evidence>
<keyword evidence="3 8" id="KW-0808">Transferase</keyword>
<dbReference type="SMART" id="SM00142">
    <property type="entry name" value="PI3K_C2"/>
    <property type="match status" value="1"/>
</dbReference>
<dbReference type="InterPro" id="IPR016024">
    <property type="entry name" value="ARM-type_fold"/>
</dbReference>
<dbReference type="SMART" id="SM00145">
    <property type="entry name" value="PI3Ka"/>
    <property type="match status" value="1"/>
</dbReference>